<accession>A0A5C1YFG1</accession>
<dbReference type="PANTHER" id="PTHR43576">
    <property type="entry name" value="ALPHA-L-ARABINOFURANOSIDASE C-RELATED"/>
    <property type="match status" value="1"/>
</dbReference>
<sequence length="498" mass="55537">MFVSIHQGEEAGVIIVDDDAARHRIDRRIYGQFAEHLGRCIQEGVWVGTDSPIPNKNGIRSDVVAALRRIRVPVVRWPGGCFADDYHWMKGIGPERQPMVNTHWGGVIEPNEFGTHEYFELLDQLDAEAYINGNVGSGTVAEMQDWVEYMTLDSVSPMAELRKRHGREQPWKLEFFGVGNESWGCGGNMMPLEYANQYRRFQTYVRTYGEHPIAKIACGANADDYEWTEVLMARAAGHMDGLSLHYYTIPTGEWDAKGSATGFDDDTWYATIGRARKMEELLTRHGAIMDRYDPQRRVGLVVDEWGTWYDVEPGTEPGFLHQQSTMRDAVVAAITLNAFHRHASRVRMANVAQMVNVLQAMILTDGPDLVTTPTYHVFDLYQDHQDAVHVEAIGEPGERPGGLGTHGDYTISRTGRGYTVSMANAGLEHEVSAVFAFPSAITDIPSARILAAADADSHNTFERPHEVAPADFVDYRVDGVTLSVTLPPRSVATVRVAQ</sequence>
<evidence type="ECO:0000256" key="5">
    <source>
        <dbReference type="ARBA" id="ARBA00022801"/>
    </source>
</evidence>
<dbReference type="KEGG" id="ail:FLP10_07100"/>
<dbReference type="Gene3D" id="2.60.40.1180">
    <property type="entry name" value="Golgi alpha-mannosidase II"/>
    <property type="match status" value="1"/>
</dbReference>
<reference evidence="9 10" key="1">
    <citation type="submission" date="2019-09" db="EMBL/GenBank/DDBJ databases">
        <title>Genome sequencing of strain KACC 19306.</title>
        <authorList>
            <person name="Heo J."/>
            <person name="Kim S.-J."/>
            <person name="Kim J.-S."/>
            <person name="Hong S.-B."/>
            <person name="Kwon S.-W."/>
        </authorList>
    </citation>
    <scope>NUCLEOTIDE SEQUENCE [LARGE SCALE GENOMIC DNA]</scope>
    <source>
        <strain evidence="9 10">KACC 19306</strain>
    </source>
</reference>
<comment type="subunit">
    <text evidence="3">Homohexamer; trimer of dimers.</text>
</comment>
<dbReference type="InterPro" id="IPR017853">
    <property type="entry name" value="GH"/>
</dbReference>
<evidence type="ECO:0000313" key="10">
    <source>
        <dbReference type="Proteomes" id="UP000324678"/>
    </source>
</evidence>
<comment type="catalytic activity">
    <reaction evidence="1">
        <text>Hydrolysis of terminal non-reducing alpha-L-arabinofuranoside residues in alpha-L-arabinosides.</text>
        <dbReference type="EC" id="3.2.1.55"/>
    </reaction>
</comment>
<dbReference type="InterPro" id="IPR010720">
    <property type="entry name" value="Alpha-L-AF_C"/>
</dbReference>
<evidence type="ECO:0000256" key="3">
    <source>
        <dbReference type="ARBA" id="ARBA00011165"/>
    </source>
</evidence>
<evidence type="ECO:0000256" key="4">
    <source>
        <dbReference type="ARBA" id="ARBA00012670"/>
    </source>
</evidence>
<protein>
    <recommendedName>
        <fullName evidence="4">non-reducing end alpha-L-arabinofuranosidase</fullName>
        <ecNumber evidence="4">3.2.1.55</ecNumber>
    </recommendedName>
</protein>
<proteinExistence type="inferred from homology"/>
<organism evidence="9 10">
    <name type="scientific">Agromyces intestinalis</name>
    <dbReference type="NCBI Taxonomy" id="2592652"/>
    <lineage>
        <taxon>Bacteria</taxon>
        <taxon>Bacillati</taxon>
        <taxon>Actinomycetota</taxon>
        <taxon>Actinomycetes</taxon>
        <taxon>Micrococcales</taxon>
        <taxon>Microbacteriaceae</taxon>
        <taxon>Agromyces</taxon>
    </lineage>
</organism>
<dbReference type="InterPro" id="IPR055235">
    <property type="entry name" value="ASD1_cat"/>
</dbReference>
<keyword evidence="5" id="KW-0378">Hydrolase</keyword>
<evidence type="ECO:0000256" key="1">
    <source>
        <dbReference type="ARBA" id="ARBA00001462"/>
    </source>
</evidence>
<keyword evidence="7" id="KW-0326">Glycosidase</keyword>
<dbReference type="EMBL" id="CP043505">
    <property type="protein sequence ID" value="QEO14210.1"/>
    <property type="molecule type" value="Genomic_DNA"/>
</dbReference>
<dbReference type="Proteomes" id="UP000324678">
    <property type="component" value="Chromosome"/>
</dbReference>
<dbReference type="GO" id="GO:0000272">
    <property type="term" value="P:polysaccharide catabolic process"/>
    <property type="evidence" value="ECO:0007669"/>
    <property type="project" value="TreeGrafter"/>
</dbReference>
<dbReference type="Pfam" id="PF06964">
    <property type="entry name" value="Alpha-L-AF_C"/>
    <property type="match status" value="1"/>
</dbReference>
<dbReference type="OrthoDB" id="9758333at2"/>
<name>A0A5C1YFG1_9MICO</name>
<comment type="similarity">
    <text evidence="2">Belongs to the glycosyl hydrolase 51 family.</text>
</comment>
<gene>
    <name evidence="9" type="ORF">FLP10_07100</name>
</gene>
<dbReference type="GO" id="GO:0046556">
    <property type="term" value="F:alpha-L-arabinofuranosidase activity"/>
    <property type="evidence" value="ECO:0007669"/>
    <property type="project" value="UniProtKB-EC"/>
</dbReference>
<dbReference type="GO" id="GO:0046373">
    <property type="term" value="P:L-arabinose metabolic process"/>
    <property type="evidence" value="ECO:0007669"/>
    <property type="project" value="InterPro"/>
</dbReference>
<evidence type="ECO:0000256" key="6">
    <source>
        <dbReference type="ARBA" id="ARBA00023277"/>
    </source>
</evidence>
<dbReference type="SUPFAM" id="SSF51011">
    <property type="entry name" value="Glycosyl hydrolase domain"/>
    <property type="match status" value="1"/>
</dbReference>
<feature type="domain" description="Alpha-L-arabinofuranosidase C-terminal" evidence="8">
    <location>
        <begin position="303"/>
        <end position="490"/>
    </location>
</feature>
<dbReference type="SMART" id="SM00813">
    <property type="entry name" value="Alpha-L-AF_C"/>
    <property type="match status" value="1"/>
</dbReference>
<evidence type="ECO:0000256" key="2">
    <source>
        <dbReference type="ARBA" id="ARBA00007186"/>
    </source>
</evidence>
<evidence type="ECO:0000259" key="8">
    <source>
        <dbReference type="SMART" id="SM00813"/>
    </source>
</evidence>
<evidence type="ECO:0000256" key="7">
    <source>
        <dbReference type="ARBA" id="ARBA00023295"/>
    </source>
</evidence>
<keyword evidence="10" id="KW-1185">Reference proteome</keyword>
<dbReference type="Pfam" id="PF22848">
    <property type="entry name" value="ASD1_dom"/>
    <property type="match status" value="1"/>
</dbReference>
<dbReference type="Gene3D" id="3.20.20.80">
    <property type="entry name" value="Glycosidases"/>
    <property type="match status" value="1"/>
</dbReference>
<dbReference type="EC" id="3.2.1.55" evidence="4"/>
<dbReference type="InterPro" id="IPR013780">
    <property type="entry name" value="Glyco_hydro_b"/>
</dbReference>
<evidence type="ECO:0000313" key="9">
    <source>
        <dbReference type="EMBL" id="QEO14210.1"/>
    </source>
</evidence>
<dbReference type="AlphaFoldDB" id="A0A5C1YFG1"/>
<dbReference type="PANTHER" id="PTHR43576:SF2">
    <property type="entry name" value="INTRACELLULAR EXO-ALPHA-L-ARABINOFURANOSIDASE 2"/>
    <property type="match status" value="1"/>
</dbReference>
<dbReference type="SUPFAM" id="SSF51445">
    <property type="entry name" value="(Trans)glycosidases"/>
    <property type="match status" value="1"/>
</dbReference>
<keyword evidence="6" id="KW-0119">Carbohydrate metabolism</keyword>